<keyword evidence="6 7" id="KW-0067">ATP-binding</keyword>
<keyword evidence="3 10" id="KW-0808">Transferase</keyword>
<keyword evidence="4 7" id="KW-0547">Nucleotide-binding</keyword>
<dbReference type="PROSITE" id="PS00107">
    <property type="entry name" value="PROTEIN_KINASE_ATP"/>
    <property type="match status" value="1"/>
</dbReference>
<evidence type="ECO:0000256" key="2">
    <source>
        <dbReference type="ARBA" id="ARBA00022527"/>
    </source>
</evidence>
<dbReference type="InterPro" id="IPR011009">
    <property type="entry name" value="Kinase-like_dom_sf"/>
</dbReference>
<dbReference type="CDD" id="cd14014">
    <property type="entry name" value="STKc_PknB_like"/>
    <property type="match status" value="1"/>
</dbReference>
<evidence type="ECO:0000313" key="10">
    <source>
        <dbReference type="EMBL" id="MDT0353966.1"/>
    </source>
</evidence>
<dbReference type="EC" id="2.7.11.1" evidence="1"/>
<keyword evidence="5 10" id="KW-0418">Kinase</keyword>
<dbReference type="Pfam" id="PF19975">
    <property type="entry name" value="DO-GTPase1"/>
    <property type="match status" value="1"/>
</dbReference>
<feature type="compositionally biased region" description="Pro residues" evidence="8">
    <location>
        <begin position="728"/>
        <end position="738"/>
    </location>
</feature>
<feature type="binding site" evidence="7">
    <location>
        <position position="41"/>
    </location>
    <ligand>
        <name>ATP</name>
        <dbReference type="ChEBI" id="CHEBI:30616"/>
    </ligand>
</feature>
<dbReference type="PANTHER" id="PTHR43289">
    <property type="entry name" value="MITOGEN-ACTIVATED PROTEIN KINASE KINASE KINASE 20-RELATED"/>
    <property type="match status" value="1"/>
</dbReference>
<evidence type="ECO:0000256" key="8">
    <source>
        <dbReference type="SAM" id="MobiDB-lite"/>
    </source>
</evidence>
<evidence type="ECO:0000313" key="11">
    <source>
        <dbReference type="Proteomes" id="UP001183202"/>
    </source>
</evidence>
<dbReference type="GO" id="GO:0004674">
    <property type="term" value="F:protein serine/threonine kinase activity"/>
    <property type="evidence" value="ECO:0007669"/>
    <property type="project" value="UniProtKB-EC"/>
</dbReference>
<dbReference type="RefSeq" id="WP_311560476.1">
    <property type="nucleotide sequence ID" value="NZ_JAVREJ010000056.1"/>
</dbReference>
<proteinExistence type="predicted"/>
<dbReference type="PANTHER" id="PTHR43289:SF6">
    <property type="entry name" value="SERINE_THREONINE-PROTEIN KINASE NEKL-3"/>
    <property type="match status" value="1"/>
</dbReference>
<keyword evidence="11" id="KW-1185">Reference proteome</keyword>
<evidence type="ECO:0000256" key="3">
    <source>
        <dbReference type="ARBA" id="ARBA00022679"/>
    </source>
</evidence>
<gene>
    <name evidence="10" type="ORF">RM445_31255</name>
</gene>
<dbReference type="Gene3D" id="3.30.200.20">
    <property type="entry name" value="Phosphorylase Kinase, domain 1"/>
    <property type="match status" value="1"/>
</dbReference>
<evidence type="ECO:0000256" key="1">
    <source>
        <dbReference type="ARBA" id="ARBA00012513"/>
    </source>
</evidence>
<evidence type="ECO:0000256" key="5">
    <source>
        <dbReference type="ARBA" id="ARBA00022777"/>
    </source>
</evidence>
<dbReference type="PROSITE" id="PS50011">
    <property type="entry name" value="PROTEIN_KINASE_DOM"/>
    <property type="match status" value="1"/>
</dbReference>
<dbReference type="EMBL" id="JAVREJ010000056">
    <property type="protein sequence ID" value="MDT0353966.1"/>
    <property type="molecule type" value="Genomic_DNA"/>
</dbReference>
<evidence type="ECO:0000256" key="4">
    <source>
        <dbReference type="ARBA" id="ARBA00022741"/>
    </source>
</evidence>
<protein>
    <recommendedName>
        <fullName evidence="1">non-specific serine/threonine protein kinase</fullName>
        <ecNumber evidence="1">2.7.11.1</ecNumber>
    </recommendedName>
</protein>
<feature type="region of interest" description="Disordered" evidence="8">
    <location>
        <begin position="291"/>
        <end position="343"/>
    </location>
</feature>
<sequence length="799" mass="88259">MALPKGVLGQYQLVRLIGEGGMGQVWEAIDTAHGNRQVALKVLAADIQNDPSFKKRFMREAQAIASLRSPYIVSIYQYGEVKEQMGDGTLYLSMELVDGHSLKDMLEGQGQLAHAQAGEIVVQAARGLQAAHSKNIVHRDIKPSNILVESSSNRPSVYLIDFGIAHTLGDARLTHRGVVAGTPQYMAPEQFEGEFDTQSDVYSLGCVLFECITGALPFSPLSGDASDLQRFYREAHKNSPPRPSDINGEVPRSWDPVVGKALATSPTARYQNAGEFASAIEQVMSAGSGGLPIATGLEPRITSRRSRRQPAPQSSPEKSAPRRDIRPPAKPRAPIAAQQLPGSDHATRLRITMLGASNSGKSLFTMGMYYQLAVGLGGGASSLSISSGSHRDQVDLSEQFERLMEVGELPPATPPGSSRDFQFTLIQADEELFEVDWLDYRGGALDDDEDSADYIELTEKLRDSDSIYVVLDGEVVANWMSESTLGGNWGARPPSLNTQRQLKVLQLTAILRKAVDSRSKNGLATSVAVILTKMDLVVQLSGLPWDTALEVFAGQLNDLVPGLKMKNVVVAVVPVQIGTFGTGLEQAKLSLDSTSSIQVAASSIDPVNVQVPFMFSVADQLEHSIPTLKYARKQLEVDFRNREQQCKRANTLADNRYREELTRYQHQLAHHQVLQDQYRQSIYLYNQEAAERNHALKFYNANVVRRFRFEPEIARLEAEARHAERHPPQAPQAPTPPAEPRRQVAVFPRKEADQLDRELERQTKLWVTARQHLSNILLFRAGVALTWEEAYRGESGPRE</sequence>
<keyword evidence="2" id="KW-0723">Serine/threonine-protein kinase</keyword>
<evidence type="ECO:0000256" key="6">
    <source>
        <dbReference type="ARBA" id="ARBA00022840"/>
    </source>
</evidence>
<dbReference type="SMART" id="SM00220">
    <property type="entry name" value="S_TKc"/>
    <property type="match status" value="1"/>
</dbReference>
<reference evidence="11" key="1">
    <citation type="submission" date="2023-07" db="EMBL/GenBank/DDBJ databases">
        <title>30 novel species of actinomycetes from the DSMZ collection.</title>
        <authorList>
            <person name="Nouioui I."/>
        </authorList>
    </citation>
    <scope>NUCLEOTIDE SEQUENCE [LARGE SCALE GENOMIC DNA]</scope>
    <source>
        <strain evidence="11">DSM 45834</strain>
    </source>
</reference>
<evidence type="ECO:0000259" key="9">
    <source>
        <dbReference type="PROSITE" id="PS50011"/>
    </source>
</evidence>
<dbReference type="Proteomes" id="UP001183202">
    <property type="component" value="Unassembled WGS sequence"/>
</dbReference>
<dbReference type="PROSITE" id="PS00108">
    <property type="entry name" value="PROTEIN_KINASE_ST"/>
    <property type="match status" value="1"/>
</dbReference>
<organism evidence="10 11">
    <name type="scientific">Pseudonocardia charpentierae</name>
    <dbReference type="NCBI Taxonomy" id="3075545"/>
    <lineage>
        <taxon>Bacteria</taxon>
        <taxon>Bacillati</taxon>
        <taxon>Actinomycetota</taxon>
        <taxon>Actinomycetes</taxon>
        <taxon>Pseudonocardiales</taxon>
        <taxon>Pseudonocardiaceae</taxon>
        <taxon>Pseudonocardia</taxon>
    </lineage>
</organism>
<comment type="caution">
    <text evidence="10">The sequence shown here is derived from an EMBL/GenBank/DDBJ whole genome shotgun (WGS) entry which is preliminary data.</text>
</comment>
<feature type="region of interest" description="Disordered" evidence="8">
    <location>
        <begin position="720"/>
        <end position="741"/>
    </location>
</feature>
<dbReference type="InterPro" id="IPR017441">
    <property type="entry name" value="Protein_kinase_ATP_BS"/>
</dbReference>
<dbReference type="InterPro" id="IPR045530">
    <property type="entry name" value="DO-GTPase1"/>
</dbReference>
<dbReference type="SUPFAM" id="SSF56112">
    <property type="entry name" value="Protein kinase-like (PK-like)"/>
    <property type="match status" value="1"/>
</dbReference>
<evidence type="ECO:0000256" key="7">
    <source>
        <dbReference type="PROSITE-ProRule" id="PRU10141"/>
    </source>
</evidence>
<dbReference type="Pfam" id="PF00069">
    <property type="entry name" value="Pkinase"/>
    <property type="match status" value="1"/>
</dbReference>
<dbReference type="Gene3D" id="1.10.510.10">
    <property type="entry name" value="Transferase(Phosphotransferase) domain 1"/>
    <property type="match status" value="1"/>
</dbReference>
<name>A0ABU2NJ17_9PSEU</name>
<dbReference type="InterPro" id="IPR000719">
    <property type="entry name" value="Prot_kinase_dom"/>
</dbReference>
<dbReference type="InterPro" id="IPR008271">
    <property type="entry name" value="Ser/Thr_kinase_AS"/>
</dbReference>
<accession>A0ABU2NJ17</accession>
<feature type="domain" description="Protein kinase" evidence="9">
    <location>
        <begin position="11"/>
        <end position="284"/>
    </location>
</feature>